<keyword evidence="3" id="KW-1185">Reference proteome</keyword>
<dbReference type="EMBL" id="JAVBIK010000001">
    <property type="protein sequence ID" value="MDT7517288.1"/>
    <property type="molecule type" value="Genomic_DNA"/>
</dbReference>
<evidence type="ECO:0000313" key="3">
    <source>
        <dbReference type="Proteomes" id="UP001321700"/>
    </source>
</evidence>
<dbReference type="RefSeq" id="WP_313873126.1">
    <property type="nucleotide sequence ID" value="NZ_JAVBIK010000001.1"/>
</dbReference>
<organism evidence="2 3">
    <name type="scientific">Rhodoferax potami</name>
    <dbReference type="NCBI Taxonomy" id="3068338"/>
    <lineage>
        <taxon>Bacteria</taxon>
        <taxon>Pseudomonadati</taxon>
        <taxon>Pseudomonadota</taxon>
        <taxon>Betaproteobacteria</taxon>
        <taxon>Burkholderiales</taxon>
        <taxon>Comamonadaceae</taxon>
        <taxon>Rhodoferax</taxon>
    </lineage>
</organism>
<accession>A0ABU3KIQ9</accession>
<name>A0ABU3KIQ9_9BURK</name>
<proteinExistence type="predicted"/>
<dbReference type="PROSITE" id="PS51833">
    <property type="entry name" value="HDOD"/>
    <property type="match status" value="1"/>
</dbReference>
<dbReference type="InterPro" id="IPR013976">
    <property type="entry name" value="HDOD"/>
</dbReference>
<feature type="domain" description="HDOD" evidence="1">
    <location>
        <begin position="13"/>
        <end position="204"/>
    </location>
</feature>
<dbReference type="PANTHER" id="PTHR33525:SF3">
    <property type="entry name" value="RIBONUCLEASE Y"/>
    <property type="match status" value="1"/>
</dbReference>
<evidence type="ECO:0000259" key="1">
    <source>
        <dbReference type="PROSITE" id="PS51833"/>
    </source>
</evidence>
<dbReference type="Gene3D" id="1.10.3210.10">
    <property type="entry name" value="Hypothetical protein af1432"/>
    <property type="match status" value="1"/>
</dbReference>
<sequence>MTQLAAFFESVKLPSMSEVAHALIQSLNDDDVGIPEIRDLISQDPALSAKLLRLANCAQFGLPRGVSSLDDAITMVGMQKVRTLALGACLSESFPIIEGLDRKEFWRTSMACAGYSQWLAVGLGMDGQEAWLTGMMLRLGELLIVQAEPAVLQEIEKLPHIPGVRWQREARLVGFTEGQITSELARRWNFPPQIVQALAQSADPVTPHGFSRLAGVVHLAGLMAETDHNGPEVIDTLPPEVVTALMLDNDWLHAKFPAQENFINVTSL</sequence>
<evidence type="ECO:0000313" key="2">
    <source>
        <dbReference type="EMBL" id="MDT7517288.1"/>
    </source>
</evidence>
<dbReference type="SUPFAM" id="SSF109604">
    <property type="entry name" value="HD-domain/PDEase-like"/>
    <property type="match status" value="1"/>
</dbReference>
<reference evidence="2 3" key="1">
    <citation type="submission" date="2023-08" db="EMBL/GenBank/DDBJ databases">
        <title>Rhodoferax potami sp. nov. and Rhodoferax mekongensis sp. nov., isolated from the Mekong River in Thailand.</title>
        <authorList>
            <person name="Kitikhun S."/>
            <person name="Charoenyingcharoen P."/>
            <person name="Siriarchawattana P."/>
            <person name="Likhitrattanapisal S."/>
            <person name="Nilsakha T."/>
            <person name="Chanpet A."/>
            <person name="Rattanawaree P."/>
            <person name="Ingsriswang S."/>
        </authorList>
    </citation>
    <scope>NUCLEOTIDE SEQUENCE [LARGE SCALE GENOMIC DNA]</scope>
    <source>
        <strain evidence="2 3">TBRC 17660</strain>
    </source>
</reference>
<dbReference type="InterPro" id="IPR052340">
    <property type="entry name" value="RNase_Y/CdgJ"/>
</dbReference>
<dbReference type="Pfam" id="PF08668">
    <property type="entry name" value="HDOD"/>
    <property type="match status" value="1"/>
</dbReference>
<gene>
    <name evidence="2" type="ORF">RAE19_00775</name>
</gene>
<dbReference type="PANTHER" id="PTHR33525">
    <property type="match status" value="1"/>
</dbReference>
<comment type="caution">
    <text evidence="2">The sequence shown here is derived from an EMBL/GenBank/DDBJ whole genome shotgun (WGS) entry which is preliminary data.</text>
</comment>
<protein>
    <submittedName>
        <fullName evidence="2">HDOD domain-containing protein</fullName>
    </submittedName>
</protein>
<dbReference type="Proteomes" id="UP001321700">
    <property type="component" value="Unassembled WGS sequence"/>
</dbReference>